<dbReference type="HOGENOM" id="CLU_1643878_0_0_1"/>
<dbReference type="EMBL" id="KN834875">
    <property type="protein sequence ID" value="KIK51022.1"/>
    <property type="molecule type" value="Genomic_DNA"/>
</dbReference>
<keyword evidence="2" id="KW-1185">Reference proteome</keyword>
<evidence type="ECO:0000313" key="2">
    <source>
        <dbReference type="Proteomes" id="UP000053593"/>
    </source>
</evidence>
<name>A0A0D0C0E8_9AGAR</name>
<reference evidence="1 2" key="1">
    <citation type="submission" date="2014-04" db="EMBL/GenBank/DDBJ databases">
        <title>Evolutionary Origins and Diversification of the Mycorrhizal Mutualists.</title>
        <authorList>
            <consortium name="DOE Joint Genome Institute"/>
            <consortium name="Mycorrhizal Genomics Consortium"/>
            <person name="Kohler A."/>
            <person name="Kuo A."/>
            <person name="Nagy L.G."/>
            <person name="Floudas D."/>
            <person name="Copeland A."/>
            <person name="Barry K.W."/>
            <person name="Cichocki N."/>
            <person name="Veneault-Fourrey C."/>
            <person name="LaButti K."/>
            <person name="Lindquist E.A."/>
            <person name="Lipzen A."/>
            <person name="Lundell T."/>
            <person name="Morin E."/>
            <person name="Murat C."/>
            <person name="Riley R."/>
            <person name="Ohm R."/>
            <person name="Sun H."/>
            <person name="Tunlid A."/>
            <person name="Henrissat B."/>
            <person name="Grigoriev I.V."/>
            <person name="Hibbett D.S."/>
            <person name="Martin F."/>
        </authorList>
    </citation>
    <scope>NUCLEOTIDE SEQUENCE [LARGE SCALE GENOMIC DNA]</scope>
    <source>
        <strain evidence="1 2">FD-317 M1</strain>
    </source>
</reference>
<protein>
    <submittedName>
        <fullName evidence="1">Uncharacterized protein</fullName>
    </submittedName>
</protein>
<accession>A0A0D0C0E8</accession>
<dbReference type="Proteomes" id="UP000053593">
    <property type="component" value="Unassembled WGS sequence"/>
</dbReference>
<gene>
    <name evidence="1" type="ORF">GYMLUDRAFT_252435</name>
</gene>
<sequence length="161" mass="17276">MNKFAEEDLFCTAKGNGGAPEIAHKLSKEVKNTTTDNITSKIDFEMQATKLTSITLSNTTRDKVGGRLVLSIKCKGKAGAPPVAEEELENGEVHGDEVKVQPRTEMIGMAVAYKVVATDVKWTGKLTAMYAGGGTQILDVNGTFDSFSCTKLATNYHTVSL</sequence>
<dbReference type="AlphaFoldDB" id="A0A0D0C0E8"/>
<evidence type="ECO:0000313" key="1">
    <source>
        <dbReference type="EMBL" id="KIK51022.1"/>
    </source>
</evidence>
<proteinExistence type="predicted"/>
<organism evidence="1 2">
    <name type="scientific">Collybiopsis luxurians FD-317 M1</name>
    <dbReference type="NCBI Taxonomy" id="944289"/>
    <lineage>
        <taxon>Eukaryota</taxon>
        <taxon>Fungi</taxon>
        <taxon>Dikarya</taxon>
        <taxon>Basidiomycota</taxon>
        <taxon>Agaricomycotina</taxon>
        <taxon>Agaricomycetes</taxon>
        <taxon>Agaricomycetidae</taxon>
        <taxon>Agaricales</taxon>
        <taxon>Marasmiineae</taxon>
        <taxon>Omphalotaceae</taxon>
        <taxon>Collybiopsis</taxon>
        <taxon>Collybiopsis luxurians</taxon>
    </lineage>
</organism>